<dbReference type="SUPFAM" id="SSF81321">
    <property type="entry name" value="Family A G protein-coupled receptor-like"/>
    <property type="match status" value="1"/>
</dbReference>
<dbReference type="InterPro" id="IPR017981">
    <property type="entry name" value="GPCR_2-like_7TM"/>
</dbReference>
<feature type="transmembrane region" description="Helical" evidence="16">
    <location>
        <begin position="903"/>
        <end position="926"/>
    </location>
</feature>
<keyword evidence="12" id="KW-0325">Glycoprotein</keyword>
<dbReference type="PROSITE" id="PS00010">
    <property type="entry name" value="ASX_HYDROXYL"/>
    <property type="match status" value="1"/>
</dbReference>
<keyword evidence="3 14" id="KW-0245">EGF-like domain</keyword>
<evidence type="ECO:0000256" key="8">
    <source>
        <dbReference type="ARBA" id="ARBA00023040"/>
    </source>
</evidence>
<evidence type="ECO:0000256" key="1">
    <source>
        <dbReference type="ARBA" id="ARBA00004141"/>
    </source>
</evidence>
<evidence type="ECO:0000259" key="21">
    <source>
        <dbReference type="PROSITE" id="PS50853"/>
    </source>
</evidence>
<keyword evidence="6" id="KW-0677">Repeat</keyword>
<evidence type="ECO:0000256" key="2">
    <source>
        <dbReference type="ARBA" id="ARBA00007343"/>
    </source>
</evidence>
<keyword evidence="10" id="KW-1015">Disulfide bond</keyword>
<sequence>MDRRLRGAPLVFAFLVCVLTALLQEGKSEATAGKDVVKPHNCTATPSSSTAVLLTWEFPTRNGTSKPANYTIHYRPLYSRRGNFTILHAGRRSSYLVENLDVTTYYDFRIVRSDKAGNKERCKVLAKTLRDALLSLPVHTEPSQGNNTGLRIKWSAINLPDADLTYRLFLEWHFKGKLAVYLLYEGKGTSGFIKGKLPTPYLLYVSVVVKKLDHEAASIVTHPTEKAMIPGTSAAPSDASKSSNKTFSLTISIDTLDSHLARISWNGAIQRPHVIYQARCRAGNHVTDIVTSNTTVLFTGLNQLTTYTITVWAKALDGMSPDVTSEIRLTTPDKDECTELVHACSKNSECVNTRGSFFCRCRFGWIGDGKNCIDDSRDIKFCDEHNYLSITWMKTPQDQTALAPCPAQSRGIARRNCFRAAEGGPQWGVPDLSQCISDEMATIAQQLNDPNPDFTDIAKQLADVTAIVAHEQSPLQTGDLRLAVDVIEKIAQRGFVDVNSYPPKLRGEKARNIAQAVVESSSNILHNNTLEAWTFMPKDWISSEASKLLKGMDVFSLNLAKASSSISRGAFLTEAPNVVLGAMSTGESASVDQWLPLRNKSEDSVLASSVFLPGSVVKLQQKENQNETQFVTFVSYRNLRALMQPDDVEEFKNRPKTEEEVGRIESDVLSVSLHPLNINSFKEPVTLILRNTQENGEEQASCVFWNMNGFRNTRNRYFIHANLALSLGLAETLFLFGISKTANKIVCKTIAITLHYLFLVSFSWMALEGVILYLMLVKIFRRKARPGRDKLVFLLCGWGLPAIVVAASAALFHEGYGTREFCWLSFQRHFTWAFVGPVLFVCMFNFICLGRTFMVMSSRGSMKKSDSSLQKIRYWSKGCALLSCLLGLTWIVGVFVVNEDTIFMAYLFNIFNTLQGLLIFLFHCIGDEKVRAEYLRLIRCQSRSDTYAAAQPWWSKSDSNPSRASEKIRRSTLPSNVEIPKVSASSLMEQRATLLPGAEYVALRESLTRPVKRMQGISEDCQEIDEGMQLESQPNSQVTESLTHMPSNSKSSRVQCEQIKEEDTPKAEAGETGLTCSCERLSLPNLPDVIQNECQDTDGSSDDHKL</sequence>
<feature type="transmembrane region" description="Helical" evidence="16">
    <location>
        <begin position="791"/>
        <end position="812"/>
    </location>
</feature>
<dbReference type="InterPro" id="IPR000832">
    <property type="entry name" value="GPCR_2_secretin-like"/>
</dbReference>
<dbReference type="CDD" id="cd00063">
    <property type="entry name" value="FN3"/>
    <property type="match status" value="2"/>
</dbReference>
<evidence type="ECO:0000256" key="13">
    <source>
        <dbReference type="ARBA" id="ARBA00023224"/>
    </source>
</evidence>
<reference evidence="22" key="2">
    <citation type="journal article" date="2023" name="Science">
        <title>Genomic signatures of disease resistance in endangered staghorn corals.</title>
        <authorList>
            <person name="Vollmer S.V."/>
            <person name="Selwyn J.D."/>
            <person name="Despard B.A."/>
            <person name="Roesel C.L."/>
        </authorList>
    </citation>
    <scope>NUCLEOTIDE SEQUENCE</scope>
    <source>
        <strain evidence="22">K2</strain>
    </source>
</reference>
<evidence type="ECO:0000256" key="9">
    <source>
        <dbReference type="ARBA" id="ARBA00023136"/>
    </source>
</evidence>
<dbReference type="GO" id="GO:0004930">
    <property type="term" value="F:G protein-coupled receptor activity"/>
    <property type="evidence" value="ECO:0007669"/>
    <property type="project" value="UniProtKB-KW"/>
</dbReference>
<feature type="compositionally biased region" description="Polar residues" evidence="15">
    <location>
        <begin position="1030"/>
        <end position="1055"/>
    </location>
</feature>
<evidence type="ECO:0000256" key="5">
    <source>
        <dbReference type="ARBA" id="ARBA00022729"/>
    </source>
</evidence>
<dbReference type="InterPro" id="IPR003961">
    <property type="entry name" value="FN3_dom"/>
</dbReference>
<dbReference type="PRINTS" id="PR00249">
    <property type="entry name" value="GPCRSECRETIN"/>
</dbReference>
<organism evidence="22 23">
    <name type="scientific">Acropora cervicornis</name>
    <name type="common">Staghorn coral</name>
    <dbReference type="NCBI Taxonomy" id="6130"/>
    <lineage>
        <taxon>Eukaryota</taxon>
        <taxon>Metazoa</taxon>
        <taxon>Cnidaria</taxon>
        <taxon>Anthozoa</taxon>
        <taxon>Hexacorallia</taxon>
        <taxon>Scleractinia</taxon>
        <taxon>Astrocoeniina</taxon>
        <taxon>Acroporidae</taxon>
        <taxon>Acropora</taxon>
    </lineage>
</organism>
<comment type="similarity">
    <text evidence="2">Belongs to the G-protein coupled receptor 2 family. Adhesion G-protein coupled receptor (ADGR) subfamily.</text>
</comment>
<dbReference type="AlphaFoldDB" id="A0AAD9VDJ2"/>
<dbReference type="CDD" id="cd00054">
    <property type="entry name" value="EGF_CA"/>
    <property type="match status" value="1"/>
</dbReference>
<feature type="compositionally biased region" description="Basic and acidic residues" evidence="15">
    <location>
        <begin position="1058"/>
        <end position="1069"/>
    </location>
</feature>
<reference evidence="22" key="1">
    <citation type="journal article" date="2023" name="G3 (Bethesda)">
        <title>Whole genome assembly and annotation of the endangered Caribbean coral Acropora cervicornis.</title>
        <authorList>
            <person name="Selwyn J.D."/>
            <person name="Vollmer S.V."/>
        </authorList>
    </citation>
    <scope>NUCLEOTIDE SEQUENCE</scope>
    <source>
        <strain evidence="22">K2</strain>
    </source>
</reference>
<feature type="domain" description="Fibronectin type-III" evidence="21">
    <location>
        <begin position="235"/>
        <end position="334"/>
    </location>
</feature>
<evidence type="ECO:0000256" key="10">
    <source>
        <dbReference type="ARBA" id="ARBA00023157"/>
    </source>
</evidence>
<dbReference type="PANTHER" id="PTHR12011:SF471">
    <property type="entry name" value="G-PROTEIN COUPLED RECEPTORS FAMILY 2 PROFILE 2 DOMAIN-CONTAINING PROTEIN"/>
    <property type="match status" value="1"/>
</dbReference>
<dbReference type="PROSITE" id="PS50227">
    <property type="entry name" value="G_PROTEIN_RECEP_F2_3"/>
    <property type="match status" value="1"/>
</dbReference>
<keyword evidence="5 17" id="KW-0732">Signal</keyword>
<dbReference type="Pfam" id="PF00002">
    <property type="entry name" value="7tm_2"/>
    <property type="match status" value="1"/>
</dbReference>
<evidence type="ECO:0000259" key="19">
    <source>
        <dbReference type="PROSITE" id="PS50227"/>
    </source>
</evidence>
<evidence type="ECO:0000256" key="6">
    <source>
        <dbReference type="ARBA" id="ARBA00022737"/>
    </source>
</evidence>
<keyword evidence="9 16" id="KW-0472">Membrane</keyword>
<feature type="region of interest" description="Disordered" evidence="15">
    <location>
        <begin position="1030"/>
        <end position="1072"/>
    </location>
</feature>
<evidence type="ECO:0000256" key="7">
    <source>
        <dbReference type="ARBA" id="ARBA00022989"/>
    </source>
</evidence>
<dbReference type="SUPFAM" id="SSF49265">
    <property type="entry name" value="Fibronectin type III"/>
    <property type="match status" value="2"/>
</dbReference>
<dbReference type="InterPro" id="IPR018097">
    <property type="entry name" value="EGF_Ca-bd_CS"/>
</dbReference>
<dbReference type="Pfam" id="PF00041">
    <property type="entry name" value="fn3"/>
    <property type="match status" value="1"/>
</dbReference>
<evidence type="ECO:0000256" key="4">
    <source>
        <dbReference type="ARBA" id="ARBA00022692"/>
    </source>
</evidence>
<dbReference type="InterPro" id="IPR049883">
    <property type="entry name" value="NOTCH1_EGF-like"/>
</dbReference>
<dbReference type="InterPro" id="IPR036445">
    <property type="entry name" value="GPCR_2_extracell_dom_sf"/>
</dbReference>
<dbReference type="EMBL" id="JARQWQ010000009">
    <property type="protein sequence ID" value="KAK2570002.1"/>
    <property type="molecule type" value="Genomic_DNA"/>
</dbReference>
<keyword evidence="7 16" id="KW-1133">Transmembrane helix</keyword>
<comment type="caution">
    <text evidence="22">The sequence shown here is derived from an EMBL/GenBank/DDBJ whole genome shotgun (WGS) entry which is preliminary data.</text>
</comment>
<evidence type="ECO:0000256" key="15">
    <source>
        <dbReference type="SAM" id="MobiDB-lite"/>
    </source>
</evidence>
<comment type="subcellular location">
    <subcellularLocation>
        <location evidence="1">Membrane</location>
        <topology evidence="1">Multi-pass membrane protein</topology>
    </subcellularLocation>
</comment>
<feature type="chain" id="PRO_5042104532" evidence="17">
    <location>
        <begin position="29"/>
        <end position="1106"/>
    </location>
</feature>
<feature type="transmembrane region" description="Helical" evidence="16">
    <location>
        <begin position="832"/>
        <end position="853"/>
    </location>
</feature>
<evidence type="ECO:0000313" key="22">
    <source>
        <dbReference type="EMBL" id="KAK2570002.1"/>
    </source>
</evidence>
<evidence type="ECO:0000259" key="18">
    <source>
        <dbReference type="PROSITE" id="PS50026"/>
    </source>
</evidence>
<keyword evidence="4 16" id="KW-0812">Transmembrane</keyword>
<dbReference type="FunFam" id="2.10.25.10:FF:000038">
    <property type="entry name" value="Fibrillin 2"/>
    <property type="match status" value="1"/>
</dbReference>
<comment type="caution">
    <text evidence="14">Lacks conserved residue(s) required for the propagation of feature annotation.</text>
</comment>
<evidence type="ECO:0000313" key="23">
    <source>
        <dbReference type="Proteomes" id="UP001249851"/>
    </source>
</evidence>
<dbReference type="GO" id="GO:0005886">
    <property type="term" value="C:plasma membrane"/>
    <property type="evidence" value="ECO:0007669"/>
    <property type="project" value="TreeGrafter"/>
</dbReference>
<dbReference type="PROSITE" id="PS01186">
    <property type="entry name" value="EGF_2"/>
    <property type="match status" value="1"/>
</dbReference>
<feature type="transmembrane region" description="Helical" evidence="16">
    <location>
        <begin position="874"/>
        <end position="897"/>
    </location>
</feature>
<evidence type="ECO:0000256" key="12">
    <source>
        <dbReference type="ARBA" id="ARBA00023180"/>
    </source>
</evidence>
<dbReference type="PROSITE" id="PS00650">
    <property type="entry name" value="G_PROTEIN_RECEP_F2_2"/>
    <property type="match status" value="1"/>
</dbReference>
<dbReference type="Gene3D" id="4.10.1240.10">
    <property type="entry name" value="GPCR, family 2, extracellular hormone receptor domain"/>
    <property type="match status" value="1"/>
</dbReference>
<dbReference type="Pfam" id="PF07645">
    <property type="entry name" value="EGF_CA"/>
    <property type="match status" value="1"/>
</dbReference>
<gene>
    <name evidence="22" type="ORF">P5673_005870</name>
</gene>
<dbReference type="SMART" id="SM00060">
    <property type="entry name" value="FN3"/>
    <property type="match status" value="2"/>
</dbReference>
<dbReference type="InterPro" id="IPR000152">
    <property type="entry name" value="EGF-type_Asp/Asn_hydroxyl_site"/>
</dbReference>
<evidence type="ECO:0000256" key="17">
    <source>
        <dbReference type="SAM" id="SignalP"/>
    </source>
</evidence>
<keyword evidence="23" id="KW-1185">Reference proteome</keyword>
<dbReference type="PROSITE" id="PS50853">
    <property type="entry name" value="FN3"/>
    <property type="match status" value="2"/>
</dbReference>
<dbReference type="InterPro" id="IPR013783">
    <property type="entry name" value="Ig-like_fold"/>
</dbReference>
<dbReference type="GO" id="GO:0005509">
    <property type="term" value="F:calcium ion binding"/>
    <property type="evidence" value="ECO:0007669"/>
    <property type="project" value="InterPro"/>
</dbReference>
<feature type="signal peptide" evidence="17">
    <location>
        <begin position="1"/>
        <end position="28"/>
    </location>
</feature>
<dbReference type="InterPro" id="IPR001881">
    <property type="entry name" value="EGF-like_Ca-bd_dom"/>
</dbReference>
<dbReference type="GO" id="GO:0007166">
    <property type="term" value="P:cell surface receptor signaling pathway"/>
    <property type="evidence" value="ECO:0007669"/>
    <property type="project" value="InterPro"/>
</dbReference>
<dbReference type="SMART" id="SM00181">
    <property type="entry name" value="EGF"/>
    <property type="match status" value="1"/>
</dbReference>
<dbReference type="Gene3D" id="2.10.25.10">
    <property type="entry name" value="Laminin"/>
    <property type="match status" value="1"/>
</dbReference>
<keyword evidence="8" id="KW-0297">G-protein coupled receptor</keyword>
<dbReference type="InterPro" id="IPR001879">
    <property type="entry name" value="GPCR_2_extracellular_dom"/>
</dbReference>
<dbReference type="PROSITE" id="PS50026">
    <property type="entry name" value="EGF_3"/>
    <property type="match status" value="1"/>
</dbReference>
<name>A0AAD9VDJ2_ACRCE</name>
<feature type="domain" description="EGF-like" evidence="18">
    <location>
        <begin position="333"/>
        <end position="373"/>
    </location>
</feature>
<dbReference type="PROSITE" id="PS01187">
    <property type="entry name" value="EGF_CA"/>
    <property type="match status" value="1"/>
</dbReference>
<dbReference type="Gene3D" id="1.20.1070.10">
    <property type="entry name" value="Rhodopsin 7-helix transmembrane proteins"/>
    <property type="match status" value="1"/>
</dbReference>
<dbReference type="InterPro" id="IPR000742">
    <property type="entry name" value="EGF"/>
</dbReference>
<feature type="domain" description="G-protein coupled receptors family 2 profile 2" evidence="20">
    <location>
        <begin position="704"/>
        <end position="927"/>
    </location>
</feature>
<dbReference type="FunFam" id="1.20.1070.10:FF:000058">
    <property type="entry name" value="Adhesion G protein-coupled receptor F5"/>
    <property type="match status" value="1"/>
</dbReference>
<evidence type="ECO:0000256" key="14">
    <source>
        <dbReference type="PROSITE-ProRule" id="PRU00076"/>
    </source>
</evidence>
<dbReference type="PANTHER" id="PTHR12011">
    <property type="entry name" value="ADHESION G-PROTEIN COUPLED RECEPTOR"/>
    <property type="match status" value="1"/>
</dbReference>
<dbReference type="SUPFAM" id="SSF57196">
    <property type="entry name" value="EGF/Laminin"/>
    <property type="match status" value="1"/>
</dbReference>
<evidence type="ECO:0000259" key="20">
    <source>
        <dbReference type="PROSITE" id="PS50261"/>
    </source>
</evidence>
<feature type="domain" description="G-protein coupled receptors family 2 profile 1" evidence="19">
    <location>
        <begin position="336"/>
        <end position="439"/>
    </location>
</feature>
<accession>A0AAD9VDJ2</accession>
<dbReference type="SMART" id="SM00179">
    <property type="entry name" value="EGF_CA"/>
    <property type="match status" value="1"/>
</dbReference>
<dbReference type="Proteomes" id="UP001249851">
    <property type="component" value="Unassembled WGS sequence"/>
</dbReference>
<feature type="region of interest" description="Disordered" evidence="15">
    <location>
        <begin position="1087"/>
        <end position="1106"/>
    </location>
</feature>
<evidence type="ECO:0000256" key="11">
    <source>
        <dbReference type="ARBA" id="ARBA00023170"/>
    </source>
</evidence>
<feature type="transmembrane region" description="Helical" evidence="16">
    <location>
        <begin position="754"/>
        <end position="779"/>
    </location>
</feature>
<evidence type="ECO:0000256" key="3">
    <source>
        <dbReference type="ARBA" id="ARBA00022536"/>
    </source>
</evidence>
<evidence type="ECO:0000256" key="16">
    <source>
        <dbReference type="SAM" id="Phobius"/>
    </source>
</evidence>
<dbReference type="Gene3D" id="2.60.40.10">
    <property type="entry name" value="Immunoglobulins"/>
    <property type="match status" value="2"/>
</dbReference>
<dbReference type="InterPro" id="IPR017983">
    <property type="entry name" value="GPCR_2_secretin-like_CS"/>
</dbReference>
<protein>
    <submittedName>
        <fullName evidence="22">Adhesion G protein-coupled receptor L3</fullName>
    </submittedName>
</protein>
<dbReference type="PROSITE" id="PS50261">
    <property type="entry name" value="G_PROTEIN_RECEP_F2_4"/>
    <property type="match status" value="1"/>
</dbReference>
<proteinExistence type="inferred from homology"/>
<dbReference type="InterPro" id="IPR036116">
    <property type="entry name" value="FN3_sf"/>
</dbReference>
<keyword evidence="13" id="KW-0807">Transducer</keyword>
<feature type="domain" description="Fibronectin type-III" evidence="21">
    <location>
        <begin position="38"/>
        <end position="132"/>
    </location>
</feature>
<keyword evidence="11 22" id="KW-0675">Receptor</keyword>